<proteinExistence type="predicted"/>
<dbReference type="Proteomes" id="UP000323425">
    <property type="component" value="Unassembled WGS sequence"/>
</dbReference>
<name>A0A5M9J119_9PSED</name>
<evidence type="ECO:0000313" key="1">
    <source>
        <dbReference type="EMBL" id="KAA8561505.1"/>
    </source>
</evidence>
<evidence type="ECO:0000313" key="2">
    <source>
        <dbReference type="Proteomes" id="UP000323425"/>
    </source>
</evidence>
<reference evidence="1 2" key="1">
    <citation type="journal article" date="2018" name="Plant Biotechnol. Rep.">
        <title>Diversity and antifungal activity of endophytic bacteria associated with Panax ginseng seedlings.</title>
        <authorList>
            <person name="Park J.M."/>
            <person name="Hong C.E."/>
            <person name="Jo S.H."/>
        </authorList>
    </citation>
    <scope>NUCLEOTIDE SEQUENCE [LARGE SCALE GENOMIC DNA]</scope>
    <source>
        <strain evidence="1 2">PgKB38</strain>
    </source>
</reference>
<sequence>MKTVYINESGVRPWESTHPINDARFTTTTLVDYDFNSVWESWCSVIDHLSEEWPIKREWTSTTAVGFNSKAEEYLFKKYISNTLTTGDLCKKNENSNIYSIIKNRPSNPRKIQNLALEGSHNALLVIQKSETEIEELWFKMTVFENLITPEKIRVFLESHANILLCRFYDSETHAAAQFFYKTSHENEIILEKTRNLFNKINIEDIHLYINRTKKHIKTSTTEKQD</sequence>
<dbReference type="EMBL" id="VTFH01000001">
    <property type="protein sequence ID" value="KAA8561505.1"/>
    <property type="molecule type" value="Genomic_DNA"/>
</dbReference>
<accession>A0A5M9J119</accession>
<protein>
    <submittedName>
        <fullName evidence="1">Uncharacterized protein</fullName>
    </submittedName>
</protein>
<comment type="caution">
    <text evidence="1">The sequence shown here is derived from an EMBL/GenBank/DDBJ whole genome shotgun (WGS) entry which is preliminary data.</text>
</comment>
<dbReference type="AlphaFoldDB" id="A0A5M9J119"/>
<gene>
    <name evidence="1" type="ORF">FX985_01557</name>
</gene>
<organism evidence="1 2">
    <name type="scientific">Pseudomonas extremaustralis</name>
    <dbReference type="NCBI Taxonomy" id="359110"/>
    <lineage>
        <taxon>Bacteria</taxon>
        <taxon>Pseudomonadati</taxon>
        <taxon>Pseudomonadota</taxon>
        <taxon>Gammaproteobacteria</taxon>
        <taxon>Pseudomonadales</taxon>
        <taxon>Pseudomonadaceae</taxon>
        <taxon>Pseudomonas</taxon>
    </lineage>
</organism>
<dbReference type="RefSeq" id="WP_150293123.1">
    <property type="nucleotide sequence ID" value="NZ_VTFH01000001.1"/>
</dbReference>